<dbReference type="GO" id="GO:0005549">
    <property type="term" value="F:odorant binding"/>
    <property type="evidence" value="ECO:0007669"/>
    <property type="project" value="InterPro"/>
</dbReference>
<comment type="subcellular location">
    <subcellularLocation>
        <location evidence="12">Cell membrane</location>
        <topology evidence="12">Multi-pass membrane protein</topology>
    </subcellularLocation>
    <subcellularLocation>
        <location evidence="1">Membrane</location>
        <topology evidence="1">Multi-pass membrane protein</topology>
    </subcellularLocation>
</comment>
<name>A0A6B9C9G4_9DIPT</name>
<proteinExistence type="evidence at transcript level"/>
<reference evidence="13" key="1">
    <citation type="submission" date="2018-11" db="EMBL/GenBank/DDBJ databases">
        <authorList>
            <person name="Zhao Y."/>
            <person name="Mu W."/>
            <person name="Zhou C."/>
        </authorList>
    </citation>
    <scope>NUCLEOTIDE SEQUENCE</scope>
</reference>
<dbReference type="PANTHER" id="PTHR21137">
    <property type="entry name" value="ODORANT RECEPTOR"/>
    <property type="match status" value="1"/>
</dbReference>
<evidence type="ECO:0000256" key="3">
    <source>
        <dbReference type="ARBA" id="ARBA00022692"/>
    </source>
</evidence>
<dbReference type="GO" id="GO:0007165">
    <property type="term" value="P:signal transduction"/>
    <property type="evidence" value="ECO:0007669"/>
    <property type="project" value="UniProtKB-KW"/>
</dbReference>
<evidence type="ECO:0000256" key="1">
    <source>
        <dbReference type="ARBA" id="ARBA00004141"/>
    </source>
</evidence>
<keyword evidence="5 12" id="KW-1133">Transmembrane helix</keyword>
<organism evidence="13">
    <name type="scientific">Bradysia odoriphaga</name>
    <dbReference type="NCBI Taxonomy" id="1564500"/>
    <lineage>
        <taxon>Eukaryota</taxon>
        <taxon>Metazoa</taxon>
        <taxon>Ecdysozoa</taxon>
        <taxon>Arthropoda</taxon>
        <taxon>Hexapoda</taxon>
        <taxon>Insecta</taxon>
        <taxon>Pterygota</taxon>
        <taxon>Neoptera</taxon>
        <taxon>Endopterygota</taxon>
        <taxon>Diptera</taxon>
        <taxon>Nematocera</taxon>
        <taxon>Sciaroidea</taxon>
        <taxon>Sciaridae</taxon>
        <taxon>Bradysia</taxon>
    </lineage>
</organism>
<comment type="caution">
    <text evidence="12">Lacks conserved residue(s) required for the propagation of feature annotation.</text>
</comment>
<keyword evidence="6 12" id="KW-0472">Membrane</keyword>
<comment type="similarity">
    <text evidence="10">Belongs to the insect chemoreceptor superfamily. Heteromeric odorant receptor channel (TC 1.A.69) family. Or2a subfamily.</text>
</comment>
<feature type="transmembrane region" description="Helical" evidence="12">
    <location>
        <begin position="165"/>
        <end position="195"/>
    </location>
</feature>
<keyword evidence="7 12" id="KW-0675">Receptor</keyword>
<keyword evidence="8 12" id="KW-0807">Transducer</keyword>
<feature type="transmembrane region" description="Helical" evidence="12">
    <location>
        <begin position="38"/>
        <end position="58"/>
    </location>
</feature>
<evidence type="ECO:0000256" key="7">
    <source>
        <dbReference type="ARBA" id="ARBA00023170"/>
    </source>
</evidence>
<dbReference type="PANTHER" id="PTHR21137:SF37">
    <property type="entry name" value="ODORANT RECEPTOR 46A, ISOFORM B-RELATED"/>
    <property type="match status" value="1"/>
</dbReference>
<evidence type="ECO:0000256" key="6">
    <source>
        <dbReference type="ARBA" id="ARBA00023136"/>
    </source>
</evidence>
<sequence>MYTIRAHPIISQVITVLQIFGMWHKNEEPISLRMGKKMINSIISVSFLVSLFSGAFLSDDMNESVYLSAATVGIALLVVKLGYILSKQHEINEFLNDICVHSIEDVNEFDEINIKLENFAKFCYVNLFSLLLGISLFIITSLPFFSSERRLPFNIAFPLDWKNSTVGYCLAHTFVVVAVIFAMVVSFFTIIYWYVMFNCSIKYQLLGNRLRKLGSKKSAAKNVFAEDIKTLIESHRSIKEKTASFKACFSNLFLAQIFTSNLSICGSLYGLAVRSQNNLIQTVMDCVILIYNTFDIFVVLYLGNEIKYHYSQLIYCLFESDWINQLASVKQNIIILTEVLKQPQGLVILKLYPMDLETFTSIVKLTYSMFNILKKFGEK</sequence>
<comment type="function">
    <text evidence="9">Odorant receptor which mediates acceptance or avoidance behavior, depending on its substrates. The odorant receptor repertoire encodes a large collection of odor stimuli that vary widely in identity, intensity, and duration. May form a complex with Orco to form odorant-sensing units, providing sensitive and prolonged odorant signaling and calcium permeability.</text>
</comment>
<evidence type="ECO:0000256" key="9">
    <source>
        <dbReference type="ARBA" id="ARBA00037764"/>
    </source>
</evidence>
<feature type="transmembrane region" description="Helical" evidence="12">
    <location>
        <begin position="64"/>
        <end position="85"/>
    </location>
</feature>
<keyword evidence="4 12" id="KW-0552">Olfaction</keyword>
<accession>A0A6B9C9G4</accession>
<evidence type="ECO:0000256" key="5">
    <source>
        <dbReference type="ARBA" id="ARBA00022989"/>
    </source>
</evidence>
<dbReference type="EMBL" id="MK248989">
    <property type="protein sequence ID" value="QGW45403.1"/>
    <property type="molecule type" value="mRNA"/>
</dbReference>
<feature type="transmembrane region" description="Helical" evidence="12">
    <location>
        <begin position="279"/>
        <end position="302"/>
    </location>
</feature>
<keyword evidence="2 12" id="KW-0716">Sensory transduction</keyword>
<dbReference type="GO" id="GO:0005886">
    <property type="term" value="C:plasma membrane"/>
    <property type="evidence" value="ECO:0007669"/>
    <property type="project" value="UniProtKB-SubCell"/>
</dbReference>
<feature type="transmembrane region" description="Helical" evidence="12">
    <location>
        <begin position="122"/>
        <end position="145"/>
    </location>
</feature>
<dbReference type="AlphaFoldDB" id="A0A6B9C9G4"/>
<comment type="subunit">
    <text evidence="11">Interacts with Orco. Complexes exist early in the endomembrane system in olfactory sensory neurons (OSNs), coupling these complexes to the conserved ciliary trafficking pathway.</text>
</comment>
<dbReference type="GO" id="GO:0004984">
    <property type="term" value="F:olfactory receptor activity"/>
    <property type="evidence" value="ECO:0007669"/>
    <property type="project" value="InterPro"/>
</dbReference>
<dbReference type="Pfam" id="PF02949">
    <property type="entry name" value="7tm_6"/>
    <property type="match status" value="1"/>
</dbReference>
<protein>
    <recommendedName>
        <fullName evidence="12">Odorant receptor</fullName>
    </recommendedName>
</protein>
<evidence type="ECO:0000313" key="13">
    <source>
        <dbReference type="EMBL" id="QGW45403.1"/>
    </source>
</evidence>
<evidence type="ECO:0000256" key="4">
    <source>
        <dbReference type="ARBA" id="ARBA00022725"/>
    </source>
</evidence>
<evidence type="ECO:0000256" key="12">
    <source>
        <dbReference type="RuleBase" id="RU351113"/>
    </source>
</evidence>
<evidence type="ECO:0000256" key="11">
    <source>
        <dbReference type="ARBA" id="ARBA00038679"/>
    </source>
</evidence>
<evidence type="ECO:0000256" key="10">
    <source>
        <dbReference type="ARBA" id="ARBA00037946"/>
    </source>
</evidence>
<evidence type="ECO:0000256" key="2">
    <source>
        <dbReference type="ARBA" id="ARBA00022606"/>
    </source>
</evidence>
<feature type="transmembrane region" description="Helical" evidence="12">
    <location>
        <begin position="249"/>
        <end position="273"/>
    </location>
</feature>
<keyword evidence="3 12" id="KW-0812">Transmembrane</keyword>
<evidence type="ECO:0000256" key="8">
    <source>
        <dbReference type="ARBA" id="ARBA00023224"/>
    </source>
</evidence>
<dbReference type="InterPro" id="IPR004117">
    <property type="entry name" value="7tm6_olfct_rcpt"/>
</dbReference>